<dbReference type="InterPro" id="IPR029058">
    <property type="entry name" value="AB_hydrolase_fold"/>
</dbReference>
<dbReference type="PANTHER" id="PTHR23024:SF339">
    <property type="entry name" value="ALPHA_BETA HYDROLASE FOLD-3 DOMAIN-CONTAINING PROTEIN"/>
    <property type="match status" value="1"/>
</dbReference>
<feature type="domain" description="Alpha/beta hydrolase fold-3" evidence="1">
    <location>
        <begin position="55"/>
        <end position="174"/>
    </location>
</feature>
<evidence type="ECO:0000259" key="1">
    <source>
        <dbReference type="Pfam" id="PF07859"/>
    </source>
</evidence>
<comment type="caution">
    <text evidence="2">The sequence shown here is derived from an EMBL/GenBank/DDBJ whole genome shotgun (WGS) entry which is preliminary data.</text>
</comment>
<dbReference type="GO" id="GO:0016787">
    <property type="term" value="F:hydrolase activity"/>
    <property type="evidence" value="ECO:0007669"/>
    <property type="project" value="InterPro"/>
</dbReference>
<dbReference type="OrthoDB" id="19653at2759"/>
<reference evidence="2 3" key="1">
    <citation type="submission" date="2016-11" db="EMBL/GenBank/DDBJ databases">
        <title>Draft Genome Assembly of Colletotrichum chlorophyti a pathogen of herbaceous plants.</title>
        <authorList>
            <person name="Gan P."/>
            <person name="Narusaka M."/>
            <person name="Tsushima A."/>
            <person name="Narusaka Y."/>
            <person name="Takano Y."/>
            <person name="Shirasu K."/>
        </authorList>
    </citation>
    <scope>NUCLEOTIDE SEQUENCE [LARGE SCALE GENOMIC DNA]</scope>
    <source>
        <strain evidence="2 3">NTL11</strain>
    </source>
</reference>
<organism evidence="2 3">
    <name type="scientific">Colletotrichum chlorophyti</name>
    <dbReference type="NCBI Taxonomy" id="708187"/>
    <lineage>
        <taxon>Eukaryota</taxon>
        <taxon>Fungi</taxon>
        <taxon>Dikarya</taxon>
        <taxon>Ascomycota</taxon>
        <taxon>Pezizomycotina</taxon>
        <taxon>Sordariomycetes</taxon>
        <taxon>Hypocreomycetidae</taxon>
        <taxon>Glomerellales</taxon>
        <taxon>Glomerellaceae</taxon>
        <taxon>Colletotrichum</taxon>
    </lineage>
</organism>
<dbReference type="AlphaFoldDB" id="A0A1Q8RQG8"/>
<proteinExistence type="predicted"/>
<dbReference type="Pfam" id="PF07859">
    <property type="entry name" value="Abhydrolase_3"/>
    <property type="match status" value="1"/>
</dbReference>
<dbReference type="SUPFAM" id="SSF53474">
    <property type="entry name" value="alpha/beta-Hydrolases"/>
    <property type="match status" value="1"/>
</dbReference>
<evidence type="ECO:0000313" key="3">
    <source>
        <dbReference type="Proteomes" id="UP000186583"/>
    </source>
</evidence>
<dbReference type="STRING" id="708187.A0A1Q8RQG8"/>
<accession>A0A1Q8RQG8</accession>
<dbReference type="InterPro" id="IPR013094">
    <property type="entry name" value="AB_hydrolase_3"/>
</dbReference>
<keyword evidence="3" id="KW-1185">Reference proteome</keyword>
<gene>
    <name evidence="2" type="ORF">CCHL11_08511</name>
</gene>
<dbReference type="Gene3D" id="3.40.50.1820">
    <property type="entry name" value="alpha/beta hydrolase"/>
    <property type="match status" value="1"/>
</dbReference>
<sequence>MSGLPSPDDLSRFDDFTILETAYKTVSDHSITTAVLIPKSLTSSETPNSPSPILLRYHGGFFIAASSLYPGFFQPWHMELAARHSAVIVSPNYRLAPEASIEDILRDVEDHWTWLHEKLPAFVEKETAGRVSVDTGRVLVAGESAGGYLSLMTGLSHAKEVRAVAAAYPCIDFTADHYVRGPAAPTFGVAPGSIPRIVVDGHLEKVRKGEAPAVVSEDSRLERGGLMFAVLHNGIFSELFPPQKQELFPLERVKDGEKLPRGGVFVWHGKEDCVVPAAGSVKLQKTIAEADPDLRFQLALRDGDHGFDHHAKIDDDWMAEGFKDLVKAWLE</sequence>
<dbReference type="InterPro" id="IPR050466">
    <property type="entry name" value="Carboxylest/Gibb_receptor"/>
</dbReference>
<protein>
    <submittedName>
        <fullName evidence="2">Putative carboxylesterase 3</fullName>
    </submittedName>
</protein>
<dbReference type="Proteomes" id="UP000186583">
    <property type="component" value="Unassembled WGS sequence"/>
</dbReference>
<name>A0A1Q8RQG8_9PEZI</name>
<dbReference type="PANTHER" id="PTHR23024">
    <property type="entry name" value="ARYLACETAMIDE DEACETYLASE"/>
    <property type="match status" value="1"/>
</dbReference>
<dbReference type="EMBL" id="MPGH01000117">
    <property type="protein sequence ID" value="OLN86565.1"/>
    <property type="molecule type" value="Genomic_DNA"/>
</dbReference>
<evidence type="ECO:0000313" key="2">
    <source>
        <dbReference type="EMBL" id="OLN86565.1"/>
    </source>
</evidence>